<feature type="binding site" evidence="2">
    <location>
        <position position="234"/>
    </location>
    <ligand>
        <name>FAD</name>
        <dbReference type="ChEBI" id="CHEBI:57692"/>
    </ligand>
</feature>
<dbReference type="OrthoDB" id="269227at2759"/>
<dbReference type="SUPFAM" id="SSF51905">
    <property type="entry name" value="FAD/NAD(P)-binding domain"/>
    <property type="match status" value="1"/>
</dbReference>
<dbReference type="GO" id="GO:0050660">
    <property type="term" value="F:flavin adenine dinucleotide binding"/>
    <property type="evidence" value="ECO:0007669"/>
    <property type="project" value="InterPro"/>
</dbReference>
<feature type="binding site" evidence="2">
    <location>
        <begin position="543"/>
        <end position="544"/>
    </location>
    <ligand>
        <name>FAD</name>
        <dbReference type="ChEBI" id="CHEBI:57692"/>
    </ligand>
</feature>
<dbReference type="InterPro" id="IPR007867">
    <property type="entry name" value="GMC_OxRtase_C"/>
</dbReference>
<dbReference type="GeneID" id="28856564"/>
<comment type="caution">
    <text evidence="4">The sequence shown here is derived from an EMBL/GenBank/DDBJ whole genome shotgun (WGS) entry which is preliminary data.</text>
</comment>
<sequence>MSTFEPGKEYDVILAGGGTAACIIAGRLAEADPNLSVLVVEQGPNNLNNPTIVTPAIYPSHLQPGSKTALFYKSNKEEALNGREAIVPAGGILGGGSSINFMMYTRAQGCDYDSWKTEGWDSKTLLQFARKLETYHNDTPGVNKDLHGYNGPINVSTGTYGCASTQDDIIEGAKATGEKEIVDLQDFKSSNGISRWLRYICPRGTRQDTAHRYVHPLMASGKAPNLHLLVDSTVTRVIFEGKRAVGIEYRATAPITGEESKTSTVKAKLVVVSAGALGTPQILERSGVGSAEVLNKLDIPVVSDLPGVGEEYQDHHLIGYPYKTSLPPDQTLDALLGGRLDFADALKEKNPLMGWNGIDLAAKIRPTEEEVAQLGPEFKELWDRDFKNQTDRPLMLLAVVNFSLTDPATIIKEVGGPCQCITMGCYTAYPYSRGDIHITSKDPMAPPSFNTGFLSHPADVKKLLWAYKKQREIFRRTNCYDGEITVGHPKFREGSKAALSDKRAADGRFTSLEDRRRLNPIEYDAEDDAAIEDWIRENMNTTWHSLGTCKMAPRENKGVVDKDLNVYGTEGLKLADLSICPENVGANTNNTALIVGEKAAWIIGKELGLSISA</sequence>
<dbReference type="Pfam" id="PF00732">
    <property type="entry name" value="GMC_oxred_N"/>
    <property type="match status" value="1"/>
</dbReference>
<dbReference type="PANTHER" id="PTHR11552">
    <property type="entry name" value="GLUCOSE-METHANOL-CHOLINE GMC OXIDOREDUCTASE"/>
    <property type="match status" value="1"/>
</dbReference>
<organism evidence="4 5">
    <name type="scientific">Pochonia chlamydosporia 170</name>
    <dbReference type="NCBI Taxonomy" id="1380566"/>
    <lineage>
        <taxon>Eukaryota</taxon>
        <taxon>Fungi</taxon>
        <taxon>Dikarya</taxon>
        <taxon>Ascomycota</taxon>
        <taxon>Pezizomycotina</taxon>
        <taxon>Sordariomycetes</taxon>
        <taxon>Hypocreomycetidae</taxon>
        <taxon>Hypocreales</taxon>
        <taxon>Clavicipitaceae</taxon>
        <taxon>Pochonia</taxon>
    </lineage>
</organism>
<gene>
    <name evidence="4" type="ORF">VFPPC_14802</name>
</gene>
<dbReference type="PANTHER" id="PTHR11552:SF78">
    <property type="entry name" value="GLUCOSE-METHANOL-CHOLINE OXIDOREDUCTASE N-TERMINAL DOMAIN-CONTAINING PROTEIN"/>
    <property type="match status" value="1"/>
</dbReference>
<keyword evidence="5" id="KW-1185">Reference proteome</keyword>
<evidence type="ECO:0000313" key="4">
    <source>
        <dbReference type="EMBL" id="OAQ60236.1"/>
    </source>
</evidence>
<comment type="cofactor">
    <cofactor evidence="2">
        <name>FAD</name>
        <dbReference type="ChEBI" id="CHEBI:57692"/>
    </cofactor>
</comment>
<protein>
    <submittedName>
        <fullName evidence="4">Glucose-methanol-choline (Gmc) oxidoreductase</fullName>
    </submittedName>
</protein>
<dbReference type="GO" id="GO:0016614">
    <property type="term" value="F:oxidoreductase activity, acting on CH-OH group of donors"/>
    <property type="evidence" value="ECO:0007669"/>
    <property type="project" value="InterPro"/>
</dbReference>
<dbReference type="SUPFAM" id="SSF54373">
    <property type="entry name" value="FAD-linked reductases, C-terminal domain"/>
    <property type="match status" value="1"/>
</dbReference>
<dbReference type="RefSeq" id="XP_018138146.1">
    <property type="nucleotide sequence ID" value="XM_018292570.1"/>
</dbReference>
<comment type="similarity">
    <text evidence="1">Belongs to the GMC oxidoreductase family.</text>
</comment>
<dbReference type="Proteomes" id="UP000078397">
    <property type="component" value="Unassembled WGS sequence"/>
</dbReference>
<dbReference type="Gene3D" id="3.30.560.10">
    <property type="entry name" value="Glucose Oxidase, domain 3"/>
    <property type="match status" value="1"/>
</dbReference>
<keyword evidence="2" id="KW-0285">Flavoprotein</keyword>
<dbReference type="Gene3D" id="3.50.50.60">
    <property type="entry name" value="FAD/NAD(P)-binding domain"/>
    <property type="match status" value="1"/>
</dbReference>
<dbReference type="STRING" id="1380566.A0A179F499"/>
<evidence type="ECO:0000256" key="1">
    <source>
        <dbReference type="ARBA" id="ARBA00010790"/>
    </source>
</evidence>
<dbReference type="PIRSF" id="PIRSF000137">
    <property type="entry name" value="Alcohol_oxidase"/>
    <property type="match status" value="1"/>
</dbReference>
<feature type="domain" description="Glucose-methanol-choline oxidoreductase N-terminal" evidence="3">
    <location>
        <begin position="275"/>
        <end position="289"/>
    </location>
</feature>
<dbReference type="EMBL" id="LSBJ02000009">
    <property type="protein sequence ID" value="OAQ60236.1"/>
    <property type="molecule type" value="Genomic_DNA"/>
</dbReference>
<dbReference type="AlphaFoldDB" id="A0A179F499"/>
<keyword evidence="2" id="KW-0274">FAD</keyword>
<evidence type="ECO:0000313" key="5">
    <source>
        <dbReference type="Proteomes" id="UP000078397"/>
    </source>
</evidence>
<dbReference type="InterPro" id="IPR012132">
    <property type="entry name" value="GMC_OxRdtase"/>
</dbReference>
<reference evidence="4 5" key="1">
    <citation type="journal article" date="2016" name="PLoS Pathog.">
        <title>Biosynthesis of antibiotic leucinostatins in bio-control fungus Purpureocillium lilacinum and their inhibition on phytophthora revealed by genome mining.</title>
        <authorList>
            <person name="Wang G."/>
            <person name="Liu Z."/>
            <person name="Lin R."/>
            <person name="Li E."/>
            <person name="Mao Z."/>
            <person name="Ling J."/>
            <person name="Yang Y."/>
            <person name="Yin W.B."/>
            <person name="Xie B."/>
        </authorList>
    </citation>
    <scope>NUCLEOTIDE SEQUENCE [LARGE SCALE GENOMIC DNA]</scope>
    <source>
        <strain evidence="4">170</strain>
    </source>
</reference>
<proteinExistence type="inferred from homology"/>
<evidence type="ECO:0000256" key="2">
    <source>
        <dbReference type="PIRSR" id="PIRSR000137-2"/>
    </source>
</evidence>
<dbReference type="KEGG" id="pchm:VFPPC_14802"/>
<dbReference type="Pfam" id="PF05199">
    <property type="entry name" value="GMC_oxred_C"/>
    <property type="match status" value="1"/>
</dbReference>
<dbReference type="InterPro" id="IPR036188">
    <property type="entry name" value="FAD/NAD-bd_sf"/>
</dbReference>
<dbReference type="PROSITE" id="PS00624">
    <property type="entry name" value="GMC_OXRED_2"/>
    <property type="match status" value="1"/>
</dbReference>
<evidence type="ECO:0000259" key="3">
    <source>
        <dbReference type="PROSITE" id="PS00624"/>
    </source>
</evidence>
<dbReference type="InterPro" id="IPR000172">
    <property type="entry name" value="GMC_OxRdtase_N"/>
</dbReference>
<accession>A0A179F499</accession>
<name>A0A179F499_METCM</name>